<dbReference type="InterPro" id="IPR037046">
    <property type="entry name" value="AlkA_N_sf"/>
</dbReference>
<dbReference type="InterPro" id="IPR011257">
    <property type="entry name" value="DNA_glycosylase"/>
</dbReference>
<feature type="domain" description="HhH-GPD" evidence="7">
    <location>
        <begin position="134"/>
        <end position="299"/>
    </location>
</feature>
<dbReference type="Pfam" id="PF07934">
    <property type="entry name" value="OGG_N"/>
    <property type="match status" value="1"/>
</dbReference>
<dbReference type="EMBL" id="BSKO01000002">
    <property type="protein sequence ID" value="GLO68383.1"/>
    <property type="molecule type" value="Genomic_DNA"/>
</dbReference>
<dbReference type="InterPro" id="IPR023170">
    <property type="entry name" value="HhH_base_excis_C"/>
</dbReference>
<dbReference type="CDD" id="cd00056">
    <property type="entry name" value="ENDO3c"/>
    <property type="match status" value="1"/>
</dbReference>
<evidence type="ECO:0000256" key="4">
    <source>
        <dbReference type="ARBA" id="ARBA00022801"/>
    </source>
</evidence>
<evidence type="ECO:0000256" key="6">
    <source>
        <dbReference type="SAM" id="Coils"/>
    </source>
</evidence>
<dbReference type="Gene3D" id="3.30.310.20">
    <property type="entry name" value="DNA-3-methyladenine glycosylase AlkA, N-terminal domain"/>
    <property type="match status" value="1"/>
</dbReference>
<evidence type="ECO:0000313" key="9">
    <source>
        <dbReference type="Proteomes" id="UP001275436"/>
    </source>
</evidence>
<keyword evidence="3" id="KW-0227">DNA damage</keyword>
<gene>
    <name evidence="8" type="ORF">MACH08_41670</name>
</gene>
<evidence type="ECO:0000256" key="3">
    <source>
        <dbReference type="ARBA" id="ARBA00022763"/>
    </source>
</evidence>
<keyword evidence="9" id="KW-1185">Reference proteome</keyword>
<name>A0ABQ5TRG8_9BACI</name>
<dbReference type="SMART" id="SM00478">
    <property type="entry name" value="ENDO3c"/>
    <property type="match status" value="1"/>
</dbReference>
<dbReference type="PANTHER" id="PTHR43003:SF12">
    <property type="entry name" value="DNA-3-METHYLADENINE GLYCOSYLASE"/>
    <property type="match status" value="1"/>
</dbReference>
<feature type="coiled-coil region" evidence="6">
    <location>
        <begin position="51"/>
        <end position="78"/>
    </location>
</feature>
<evidence type="ECO:0000256" key="1">
    <source>
        <dbReference type="ARBA" id="ARBA00000086"/>
    </source>
</evidence>
<dbReference type="SUPFAM" id="SSF48150">
    <property type="entry name" value="DNA-glycosylase"/>
    <property type="match status" value="1"/>
</dbReference>
<evidence type="ECO:0000313" key="8">
    <source>
        <dbReference type="EMBL" id="GLO68383.1"/>
    </source>
</evidence>
<organism evidence="8 9">
    <name type="scientific">Oceanobacillus kimchii</name>
    <dbReference type="NCBI Taxonomy" id="746691"/>
    <lineage>
        <taxon>Bacteria</taxon>
        <taxon>Bacillati</taxon>
        <taxon>Bacillota</taxon>
        <taxon>Bacilli</taxon>
        <taxon>Bacillales</taxon>
        <taxon>Bacillaceae</taxon>
        <taxon>Oceanobacillus</taxon>
    </lineage>
</organism>
<dbReference type="Gene3D" id="1.10.1670.10">
    <property type="entry name" value="Helix-hairpin-Helix base-excision DNA repair enzymes (C-terminal)"/>
    <property type="match status" value="1"/>
</dbReference>
<dbReference type="Pfam" id="PF00730">
    <property type="entry name" value="HhH-GPD"/>
    <property type="match status" value="1"/>
</dbReference>
<reference evidence="8 9" key="1">
    <citation type="submission" date="2023-02" db="EMBL/GenBank/DDBJ databases">
        <title>Oceanobacillus kimchii IFOP_LL358 isolated form Alexandrium catenella lab strain.</title>
        <authorList>
            <person name="Gajardo G."/>
            <person name="Ueki S."/>
            <person name="Maruyama F."/>
        </authorList>
    </citation>
    <scope>NUCLEOTIDE SEQUENCE [LARGE SCALE GENOMIC DNA]</scope>
    <source>
        <strain evidence="8 9">IFOP_LL358</strain>
    </source>
</reference>
<dbReference type="EC" id="3.2.2.21" evidence="2"/>
<dbReference type="InterPro" id="IPR003265">
    <property type="entry name" value="HhH-GPD_domain"/>
</dbReference>
<comment type="catalytic activity">
    <reaction evidence="1">
        <text>Hydrolysis of alkylated DNA, releasing 3-methyladenine, 3-methylguanine, 7-methylguanine and 7-methyladenine.</text>
        <dbReference type="EC" id="3.2.2.21"/>
    </reaction>
</comment>
<keyword evidence="5" id="KW-0234">DNA repair</keyword>
<evidence type="ECO:0000259" key="7">
    <source>
        <dbReference type="SMART" id="SM00478"/>
    </source>
</evidence>
<evidence type="ECO:0000256" key="2">
    <source>
        <dbReference type="ARBA" id="ARBA00012000"/>
    </source>
</evidence>
<keyword evidence="4" id="KW-0378">Hydrolase</keyword>
<dbReference type="InterPro" id="IPR051912">
    <property type="entry name" value="Alkylbase_DNA_Glycosylase/TA"/>
</dbReference>
<comment type="caution">
    <text evidence="8">The sequence shown here is derived from an EMBL/GenBank/DDBJ whole genome shotgun (WGS) entry which is preliminary data.</text>
</comment>
<evidence type="ECO:0000256" key="5">
    <source>
        <dbReference type="ARBA" id="ARBA00023204"/>
    </source>
</evidence>
<dbReference type="Gene3D" id="1.10.340.30">
    <property type="entry name" value="Hypothetical protein, domain 2"/>
    <property type="match status" value="1"/>
</dbReference>
<keyword evidence="6" id="KW-0175">Coiled coil</keyword>
<dbReference type="Proteomes" id="UP001275436">
    <property type="component" value="Unassembled WGS sequence"/>
</dbReference>
<accession>A0ABQ5TRG8</accession>
<dbReference type="RefSeq" id="WP_105101350.1">
    <property type="nucleotide sequence ID" value="NZ_BSKO01000002.1"/>
</dbReference>
<protein>
    <recommendedName>
        <fullName evidence="2">DNA-3-methyladenine glycosylase II</fullName>
        <ecNumber evidence="2">3.2.2.21</ecNumber>
    </recommendedName>
</protein>
<dbReference type="PANTHER" id="PTHR43003">
    <property type="entry name" value="DNA-3-METHYLADENINE GLYCOSYLASE"/>
    <property type="match status" value="1"/>
</dbReference>
<sequence length="299" mass="35248">MQSKQLIINLPNDFSFSVNLEYLRTQQDLTYITEMDSIKKILLIDGYKFAIKITEAKKGKLSLEIKSLDRENHKLYEEKILKYVKDWFDLETELTDFYIMASKDEFLENTITKFFGLRVIGIPNLFETFVWAILGQQINLVFASKLKDRFIKKYGERTVYNGEEYWHFPQPDKIVSEDIDELFKIGMSRRKCEYIKEIAIAIEDKKITKDMLQNYNNIEYAENKLTEIKGIGPWTAHYVLLRCVRYSNAFPINDVGLHNAIKLAGKLETKPSVDEICKIASHWKGYEAYATFYLWKLIY</sequence>
<dbReference type="InterPro" id="IPR012904">
    <property type="entry name" value="OGG_N"/>
</dbReference>
<proteinExistence type="predicted"/>